<sequence>MKVTLKLLLAIIGVFVVSLALFYAVYGAFIIFNKGQVITFNFEKSSDLASWIQAVGSIGAILGAFVIGERQAAKARENALDVYQAERRRIDAGARGVVNQLFVELVSLEMSATRLDYDNFCALWQSMLKGTSQASVDAFDHLPLHELGTASRVRIGFEMRGTLVHCTSEISNTLDGRFDPQTDGPTDAKSGIELNNRRQGHIRTSLKLALERQKKLRDDFYTTYTTN</sequence>
<organism evidence="1 2">
    <name type="scientific">Achromobacter ruhlandii</name>
    <dbReference type="NCBI Taxonomy" id="72557"/>
    <lineage>
        <taxon>Bacteria</taxon>
        <taxon>Pseudomonadati</taxon>
        <taxon>Pseudomonadota</taxon>
        <taxon>Betaproteobacteria</taxon>
        <taxon>Burkholderiales</taxon>
        <taxon>Alcaligenaceae</taxon>
        <taxon>Achromobacter</taxon>
    </lineage>
</organism>
<reference evidence="1 2" key="1">
    <citation type="submission" date="2020-04" db="EMBL/GenBank/DDBJ databases">
        <authorList>
            <person name="De Canck E."/>
        </authorList>
    </citation>
    <scope>NUCLEOTIDE SEQUENCE [LARGE SCALE GENOMIC DNA]</scope>
    <source>
        <strain evidence="1 2">LMG 3328</strain>
    </source>
</reference>
<name>A0A2M9GT59_9BURK</name>
<dbReference type="EMBL" id="CADILE010000014">
    <property type="protein sequence ID" value="CAB3904579.1"/>
    <property type="molecule type" value="Genomic_DNA"/>
</dbReference>
<protein>
    <submittedName>
        <fullName evidence="1">Uncharacterized protein</fullName>
    </submittedName>
</protein>
<gene>
    <name evidence="1" type="ORF">LMG3328_04473</name>
</gene>
<evidence type="ECO:0000313" key="2">
    <source>
        <dbReference type="Proteomes" id="UP000494122"/>
    </source>
</evidence>
<evidence type="ECO:0000313" key="1">
    <source>
        <dbReference type="EMBL" id="CAB3904579.1"/>
    </source>
</evidence>
<dbReference type="Proteomes" id="UP000494122">
    <property type="component" value="Unassembled WGS sequence"/>
</dbReference>
<proteinExistence type="predicted"/>
<dbReference type="RefSeq" id="WP_100509121.1">
    <property type="nucleotide sequence ID" value="NZ_CADILE010000014.1"/>
</dbReference>
<dbReference type="AlphaFoldDB" id="A0A2M9GT59"/>
<accession>A0A2M9GT59</accession>